<dbReference type="SMART" id="SM00987">
    <property type="entry name" value="UreE_C"/>
    <property type="match status" value="1"/>
</dbReference>
<dbReference type="GO" id="GO:0046872">
    <property type="term" value="F:metal ion binding"/>
    <property type="evidence" value="ECO:0007669"/>
    <property type="project" value="UniProtKB-KW"/>
</dbReference>
<keyword evidence="6" id="KW-0411">Iron-sulfur</keyword>
<accession>A0A1C4CJX3</accession>
<evidence type="ECO:0000256" key="5">
    <source>
        <dbReference type="ARBA" id="ARBA00023004"/>
    </source>
</evidence>
<dbReference type="Gene3D" id="3.40.470.10">
    <property type="entry name" value="Uracil-DNA glycosylase-like domain"/>
    <property type="match status" value="1"/>
</dbReference>
<dbReference type="PANTHER" id="PTHR33693">
    <property type="entry name" value="TYPE-5 URACIL-DNA GLYCOSYLASE"/>
    <property type="match status" value="1"/>
</dbReference>
<dbReference type="Proteomes" id="UP000181997">
    <property type="component" value="Unassembled WGS sequence"/>
</dbReference>
<dbReference type="InterPro" id="IPR005122">
    <property type="entry name" value="Uracil-DNA_glycosylase-like"/>
</dbReference>
<evidence type="ECO:0000256" key="7">
    <source>
        <dbReference type="ARBA" id="ARBA00023204"/>
    </source>
</evidence>
<dbReference type="Pfam" id="PF03167">
    <property type="entry name" value="UDG"/>
    <property type="match status" value="1"/>
</dbReference>
<proteinExistence type="predicted"/>
<dbReference type="InterPro" id="IPR036895">
    <property type="entry name" value="Uracil-DNA_glycosylase-like_sf"/>
</dbReference>
<dbReference type="GO" id="GO:0051539">
    <property type="term" value="F:4 iron, 4 sulfur cluster binding"/>
    <property type="evidence" value="ECO:0007669"/>
    <property type="project" value="UniProtKB-KW"/>
</dbReference>
<evidence type="ECO:0000256" key="6">
    <source>
        <dbReference type="ARBA" id="ARBA00023014"/>
    </source>
</evidence>
<evidence type="ECO:0000313" key="9">
    <source>
        <dbReference type="EMBL" id="SCC19401.1"/>
    </source>
</evidence>
<dbReference type="AlphaFoldDB" id="A0A1C4CJX3"/>
<keyword evidence="10" id="KW-1185">Reference proteome</keyword>
<sequence>MKRMMEVLPKDLVEQCKKRMEPYNCEGFVYGRGPENPEIMIVGEAPGETEIHNGIPFSGRAGKVLNEFFEYLGVSRDDIYFTSTVRSRPFKIVHKEGPDGEIIEKKYNRAPNMKEQLAHAPIVDYEIRHVKPKQIVTLGNIGLQRLLGKNYKISEVHGRLIQAPVRRLKDMNTNEWTLSEEEYSIFPTFHPASIFYNRSLLEKVYEDLDELKKILTSKK</sequence>
<evidence type="ECO:0000313" key="10">
    <source>
        <dbReference type="Proteomes" id="UP000181997"/>
    </source>
</evidence>
<organism evidence="9 10">
    <name type="scientific">[Bacillus] enclensis</name>
    <dbReference type="NCBI Taxonomy" id="1402860"/>
    <lineage>
        <taxon>Bacteria</taxon>
        <taxon>Bacillati</taxon>
        <taxon>Bacillota</taxon>
        <taxon>Bacilli</taxon>
        <taxon>Bacillales</taxon>
        <taxon>Bacillaceae</taxon>
        <taxon>Rossellomorea</taxon>
    </lineage>
</organism>
<dbReference type="InterPro" id="IPR051536">
    <property type="entry name" value="UDG_Type-4/5"/>
</dbReference>
<evidence type="ECO:0000256" key="2">
    <source>
        <dbReference type="ARBA" id="ARBA00022723"/>
    </source>
</evidence>
<dbReference type="GO" id="GO:0097506">
    <property type="term" value="F:deaminated base DNA N-glycosylase activity"/>
    <property type="evidence" value="ECO:0007669"/>
    <property type="project" value="UniProtKB-ARBA"/>
</dbReference>
<dbReference type="CDD" id="cd10030">
    <property type="entry name" value="UDG-F4_TTUDGA_SPO1dp_like"/>
    <property type="match status" value="1"/>
</dbReference>
<dbReference type="OrthoDB" id="5290748at2"/>
<evidence type="ECO:0000256" key="3">
    <source>
        <dbReference type="ARBA" id="ARBA00022763"/>
    </source>
</evidence>
<dbReference type="SUPFAM" id="SSF52141">
    <property type="entry name" value="Uracil-DNA glycosylase-like"/>
    <property type="match status" value="1"/>
</dbReference>
<dbReference type="SMART" id="SM00986">
    <property type="entry name" value="UDG"/>
    <property type="match status" value="1"/>
</dbReference>
<evidence type="ECO:0000256" key="4">
    <source>
        <dbReference type="ARBA" id="ARBA00022801"/>
    </source>
</evidence>
<dbReference type="GO" id="GO:0006281">
    <property type="term" value="P:DNA repair"/>
    <property type="evidence" value="ECO:0007669"/>
    <property type="project" value="UniProtKB-KW"/>
</dbReference>
<protein>
    <submittedName>
        <fullName evidence="9">DNA polymerase</fullName>
    </submittedName>
</protein>
<keyword evidence="3" id="KW-0227">DNA damage</keyword>
<reference evidence="10" key="1">
    <citation type="submission" date="2016-08" db="EMBL/GenBank/DDBJ databases">
        <authorList>
            <person name="Varghese N."/>
            <person name="Submissions Spin"/>
        </authorList>
    </citation>
    <scope>NUCLEOTIDE SEQUENCE [LARGE SCALE GENOMIC DNA]</scope>
    <source>
        <strain evidence="10">SGD-1123</strain>
    </source>
</reference>
<evidence type="ECO:0000259" key="8">
    <source>
        <dbReference type="SMART" id="SM00986"/>
    </source>
</evidence>
<name>A0A1C4CJX3_9BACI</name>
<keyword evidence="7" id="KW-0234">DNA repair</keyword>
<feature type="domain" description="Uracil-DNA glycosylase-like" evidence="8">
    <location>
        <begin position="30"/>
        <end position="209"/>
    </location>
</feature>
<keyword evidence="5" id="KW-0408">Iron</keyword>
<keyword evidence="4" id="KW-0378">Hydrolase</keyword>
<evidence type="ECO:0000256" key="1">
    <source>
        <dbReference type="ARBA" id="ARBA00022485"/>
    </source>
</evidence>
<gene>
    <name evidence="9" type="ORF">GA0061094_3052</name>
</gene>
<keyword evidence="2" id="KW-0479">Metal-binding</keyword>
<dbReference type="EMBL" id="FMAU01000003">
    <property type="protein sequence ID" value="SCC19401.1"/>
    <property type="molecule type" value="Genomic_DNA"/>
</dbReference>
<keyword evidence="1" id="KW-0004">4Fe-4S</keyword>
<dbReference type="PANTHER" id="PTHR33693:SF1">
    <property type="entry name" value="TYPE-4 URACIL-DNA GLYCOSYLASE"/>
    <property type="match status" value="1"/>
</dbReference>